<dbReference type="PANTHER" id="PTHR10887:SF495">
    <property type="entry name" value="HELICASE SENATAXIN ISOFORM X1-RELATED"/>
    <property type="match status" value="1"/>
</dbReference>
<dbReference type="EnsemblMetazoa" id="PPAI008368-RA">
    <property type="protein sequence ID" value="PPAI008368-PA"/>
    <property type="gene ID" value="PPAI008368"/>
</dbReference>
<dbReference type="InterPro" id="IPR045055">
    <property type="entry name" value="DNA2/NAM7-like"/>
</dbReference>
<protein>
    <recommendedName>
        <fullName evidence="1">DNA2/NAM7 helicase-like C-terminal domain-containing protein</fullName>
    </recommendedName>
</protein>
<evidence type="ECO:0000313" key="2">
    <source>
        <dbReference type="EnsemblMetazoa" id="PPAI008368-PA"/>
    </source>
</evidence>
<keyword evidence="3" id="KW-1185">Reference proteome</keyword>
<evidence type="ECO:0000259" key="1">
    <source>
        <dbReference type="Pfam" id="PF13087"/>
    </source>
</evidence>
<dbReference type="InterPro" id="IPR027417">
    <property type="entry name" value="P-loop_NTPase"/>
</dbReference>
<dbReference type="GO" id="GO:0001147">
    <property type="term" value="F:transcription termination site sequence-specific DNA binding"/>
    <property type="evidence" value="ECO:0007669"/>
    <property type="project" value="TreeGrafter"/>
</dbReference>
<dbReference type="EMBL" id="AJVK01015779">
    <property type="status" value="NOT_ANNOTATED_CDS"/>
    <property type="molecule type" value="Genomic_DNA"/>
</dbReference>
<dbReference type="Gene3D" id="3.40.50.300">
    <property type="entry name" value="P-loop containing nucleotide triphosphate hydrolases"/>
    <property type="match status" value="1"/>
</dbReference>
<dbReference type="InterPro" id="IPR047187">
    <property type="entry name" value="SF1_C_Upf1"/>
</dbReference>
<dbReference type="InterPro" id="IPR041679">
    <property type="entry name" value="DNA2/NAM7-like_C"/>
</dbReference>
<feature type="domain" description="DNA2/NAM7 helicase-like C-terminal" evidence="1">
    <location>
        <begin position="1"/>
        <end position="155"/>
    </location>
</feature>
<dbReference type="PANTHER" id="PTHR10887">
    <property type="entry name" value="DNA2/NAM7 HELICASE FAMILY"/>
    <property type="match status" value="1"/>
</dbReference>
<dbReference type="Pfam" id="PF13087">
    <property type="entry name" value="AAA_12"/>
    <property type="match status" value="1"/>
</dbReference>
<dbReference type="AlphaFoldDB" id="A0A1B0DJE4"/>
<dbReference type="VEuPathDB" id="VectorBase:PPAPM1_007514"/>
<evidence type="ECO:0000313" key="3">
    <source>
        <dbReference type="Proteomes" id="UP000092462"/>
    </source>
</evidence>
<sequence length="178" mass="19954">MHPEICKFPNEYFYQNRLVTNSLAIDETFPWKPYGVFSLEYTNQNQGDSHSTSGNAVGLDFVCTLLKVMLTKAPTRTCSYGIITPYSQQRNDLADKVSSVSKDIFIGTIDAYQGQELDVIIISLAKTDGVGFLANSQRLNVALTRAKKCLFICGNFINLTEFFLKSILVFVLIVVHFC</sequence>
<name>A0A1B0DJE4_PHLPP</name>
<organism evidence="2 3">
    <name type="scientific">Phlebotomus papatasi</name>
    <name type="common">Sandfly</name>
    <dbReference type="NCBI Taxonomy" id="29031"/>
    <lineage>
        <taxon>Eukaryota</taxon>
        <taxon>Metazoa</taxon>
        <taxon>Ecdysozoa</taxon>
        <taxon>Arthropoda</taxon>
        <taxon>Hexapoda</taxon>
        <taxon>Insecta</taxon>
        <taxon>Pterygota</taxon>
        <taxon>Neoptera</taxon>
        <taxon>Endopterygota</taxon>
        <taxon>Diptera</taxon>
        <taxon>Nematocera</taxon>
        <taxon>Psychodoidea</taxon>
        <taxon>Psychodidae</taxon>
        <taxon>Phlebotomus</taxon>
        <taxon>Phlebotomus</taxon>
    </lineage>
</organism>
<dbReference type="SUPFAM" id="SSF52540">
    <property type="entry name" value="P-loop containing nucleoside triphosphate hydrolases"/>
    <property type="match status" value="1"/>
</dbReference>
<dbReference type="VEuPathDB" id="VectorBase:PPAI008368"/>
<proteinExistence type="predicted"/>
<reference evidence="2" key="1">
    <citation type="submission" date="2022-08" db="UniProtKB">
        <authorList>
            <consortium name="EnsemblMetazoa"/>
        </authorList>
    </citation>
    <scope>IDENTIFICATION</scope>
    <source>
        <strain evidence="2">Israel</strain>
    </source>
</reference>
<accession>A0A1B0DJE4</accession>
<dbReference type="GO" id="GO:0016604">
    <property type="term" value="C:nuclear body"/>
    <property type="evidence" value="ECO:0007669"/>
    <property type="project" value="TreeGrafter"/>
</dbReference>
<dbReference type="Proteomes" id="UP000092462">
    <property type="component" value="Unassembled WGS sequence"/>
</dbReference>
<dbReference type="CDD" id="cd18808">
    <property type="entry name" value="SF1_C_Upf1"/>
    <property type="match status" value="1"/>
</dbReference>
<dbReference type="GO" id="GO:0006369">
    <property type="term" value="P:termination of RNA polymerase II transcription"/>
    <property type="evidence" value="ECO:0007669"/>
    <property type="project" value="TreeGrafter"/>
</dbReference>